<gene>
    <name evidence="1" type="ORF">BofuT4_uP020440.1</name>
</gene>
<organism evidence="1 2">
    <name type="scientific">Botryotinia fuckeliana (strain T4)</name>
    <name type="common">Noble rot fungus</name>
    <name type="synonym">Botrytis cinerea</name>
    <dbReference type="NCBI Taxonomy" id="999810"/>
    <lineage>
        <taxon>Eukaryota</taxon>
        <taxon>Fungi</taxon>
        <taxon>Dikarya</taxon>
        <taxon>Ascomycota</taxon>
        <taxon>Pezizomycotina</taxon>
        <taxon>Leotiomycetes</taxon>
        <taxon>Helotiales</taxon>
        <taxon>Sclerotiniaceae</taxon>
        <taxon>Botrytis</taxon>
    </lineage>
</organism>
<evidence type="ECO:0000313" key="1">
    <source>
        <dbReference type="EMBL" id="CCD51738.1"/>
    </source>
</evidence>
<proteinExistence type="predicted"/>
<name>G2YJ51_BOTF4</name>
<reference evidence="2" key="1">
    <citation type="journal article" date="2011" name="PLoS Genet.">
        <title>Genomic analysis of the necrotrophic fungal pathogens Sclerotinia sclerotiorum and Botrytis cinerea.</title>
        <authorList>
            <person name="Amselem J."/>
            <person name="Cuomo C.A."/>
            <person name="van Kan J.A."/>
            <person name="Viaud M."/>
            <person name="Benito E.P."/>
            <person name="Couloux A."/>
            <person name="Coutinho P.M."/>
            <person name="de Vries R.P."/>
            <person name="Dyer P.S."/>
            <person name="Fillinger S."/>
            <person name="Fournier E."/>
            <person name="Gout L."/>
            <person name="Hahn M."/>
            <person name="Kohn L."/>
            <person name="Lapalu N."/>
            <person name="Plummer K.M."/>
            <person name="Pradier J.M."/>
            <person name="Quevillon E."/>
            <person name="Sharon A."/>
            <person name="Simon A."/>
            <person name="ten Have A."/>
            <person name="Tudzynski B."/>
            <person name="Tudzynski P."/>
            <person name="Wincker P."/>
            <person name="Andrew M."/>
            <person name="Anthouard V."/>
            <person name="Beever R.E."/>
            <person name="Beffa R."/>
            <person name="Benoit I."/>
            <person name="Bouzid O."/>
            <person name="Brault B."/>
            <person name="Chen Z."/>
            <person name="Choquer M."/>
            <person name="Collemare J."/>
            <person name="Cotton P."/>
            <person name="Danchin E.G."/>
            <person name="Da Silva C."/>
            <person name="Gautier A."/>
            <person name="Giraud C."/>
            <person name="Giraud T."/>
            <person name="Gonzalez C."/>
            <person name="Grossetete S."/>
            <person name="Guldener U."/>
            <person name="Henrissat B."/>
            <person name="Howlett B.J."/>
            <person name="Kodira C."/>
            <person name="Kretschmer M."/>
            <person name="Lappartient A."/>
            <person name="Leroch M."/>
            <person name="Levis C."/>
            <person name="Mauceli E."/>
            <person name="Neuveglise C."/>
            <person name="Oeser B."/>
            <person name="Pearson M."/>
            <person name="Poulain J."/>
            <person name="Poussereau N."/>
            <person name="Quesneville H."/>
            <person name="Rascle C."/>
            <person name="Schumacher J."/>
            <person name="Segurens B."/>
            <person name="Sexton A."/>
            <person name="Silva E."/>
            <person name="Sirven C."/>
            <person name="Soanes D.M."/>
            <person name="Talbot N.J."/>
            <person name="Templeton M."/>
            <person name="Yandava C."/>
            <person name="Yarden O."/>
            <person name="Zeng Q."/>
            <person name="Rollins J.A."/>
            <person name="Lebrun M.H."/>
            <person name="Dickman M."/>
        </authorList>
    </citation>
    <scope>NUCLEOTIDE SEQUENCE [LARGE SCALE GENOMIC DNA]</scope>
    <source>
        <strain evidence="2">T4</strain>
    </source>
</reference>
<dbReference type="HOGENOM" id="CLU_2413021_0_0_1"/>
<dbReference type="Proteomes" id="UP000008177">
    <property type="component" value="Unplaced contigs"/>
</dbReference>
<protein>
    <submittedName>
        <fullName evidence="1">Uncharacterized protein</fullName>
    </submittedName>
</protein>
<accession>G2YJ51</accession>
<dbReference type="InParanoid" id="G2YJ51"/>
<dbReference type="AlphaFoldDB" id="G2YJ51"/>
<evidence type="ECO:0000313" key="2">
    <source>
        <dbReference type="Proteomes" id="UP000008177"/>
    </source>
</evidence>
<sequence>MPLLRNQEQLQRAPLDLNHARSIVYLGNIDISNSFRAAEAQAIWKLGHGLSVRTSSAACTSRNATTCSIRKCFFVPPIPIADGQKAIAFSLN</sequence>
<dbReference type="EMBL" id="FQ790337">
    <property type="protein sequence ID" value="CCD51738.1"/>
    <property type="molecule type" value="Genomic_DNA"/>
</dbReference>